<reference evidence="1 3" key="1">
    <citation type="submission" date="2018-11" db="EMBL/GenBank/DDBJ databases">
        <title>Shewanella sp. M2.</title>
        <authorList>
            <person name="Hwang Y.J."/>
            <person name="Hwang C.Y."/>
        </authorList>
    </citation>
    <scope>NUCLEOTIDE SEQUENCE [LARGE SCALE GENOMIC DNA]</scope>
    <source>
        <strain evidence="1 3">M2</strain>
    </source>
</reference>
<sequence length="62" mass="7389">MVNAIIKLFIVKPWQKYILWCDDMGLTLENKRSCVPRLSEPEMDRPKTEPTVHQVYRANEKQ</sequence>
<protein>
    <submittedName>
        <fullName evidence="2">Uncharacterized protein</fullName>
    </submittedName>
</protein>
<gene>
    <name evidence="2" type="ORF">EGC77_05135</name>
    <name evidence="1" type="ORF">EGC80_21455</name>
</gene>
<dbReference type="Proteomes" id="UP000278855">
    <property type="component" value="Unassembled WGS sequence"/>
</dbReference>
<dbReference type="Proteomes" id="UP000273778">
    <property type="component" value="Chromosome"/>
</dbReference>
<evidence type="ECO:0000313" key="3">
    <source>
        <dbReference type="Proteomes" id="UP000273778"/>
    </source>
</evidence>
<reference evidence="2" key="3">
    <citation type="submission" date="2018-11" db="EMBL/GenBank/DDBJ databases">
        <authorList>
            <person name="Hwang Y.J."/>
            <person name="Hwang C.Y."/>
        </authorList>
    </citation>
    <scope>NUCLEOTIDE SEQUENCE</scope>
    <source>
        <strain evidence="2">R106</strain>
    </source>
</reference>
<dbReference type="OrthoDB" id="5589357at2"/>
<dbReference type="EMBL" id="CP034073">
    <property type="protein sequence ID" value="AZG37176.1"/>
    <property type="molecule type" value="Genomic_DNA"/>
</dbReference>
<accession>A0A3N4ENC7</accession>
<reference evidence="4" key="2">
    <citation type="submission" date="2018-11" db="EMBL/GenBank/DDBJ databases">
        <title>Shewanella sp. R106.</title>
        <authorList>
            <person name="Hwang Y.J."/>
            <person name="Hwang C.Y."/>
        </authorList>
    </citation>
    <scope>NUCLEOTIDE SEQUENCE [LARGE SCALE GENOMIC DNA]</scope>
    <source>
        <strain evidence="4">R106</strain>
    </source>
</reference>
<name>A0A3N4ENC7_9GAMM</name>
<dbReference type="KEGG" id="spsr:EGC80_21455"/>
<evidence type="ECO:0000313" key="4">
    <source>
        <dbReference type="Proteomes" id="UP000278855"/>
    </source>
</evidence>
<evidence type="ECO:0000313" key="2">
    <source>
        <dbReference type="EMBL" id="RPA35031.1"/>
    </source>
</evidence>
<dbReference type="AlphaFoldDB" id="A0A3N4ENC7"/>
<keyword evidence="3" id="KW-1185">Reference proteome</keyword>
<dbReference type="RefSeq" id="WP_101032508.1">
    <property type="nucleotide sequence ID" value="NZ_CP034073.1"/>
</dbReference>
<organism evidence="2 4">
    <name type="scientific">Shewanella psychromarinicola</name>
    <dbReference type="NCBI Taxonomy" id="2487742"/>
    <lineage>
        <taxon>Bacteria</taxon>
        <taxon>Pseudomonadati</taxon>
        <taxon>Pseudomonadota</taxon>
        <taxon>Gammaproteobacteria</taxon>
        <taxon>Alteromonadales</taxon>
        <taxon>Shewanellaceae</taxon>
        <taxon>Shewanella</taxon>
    </lineage>
</organism>
<dbReference type="EMBL" id="RKKB01000001">
    <property type="protein sequence ID" value="RPA35031.1"/>
    <property type="molecule type" value="Genomic_DNA"/>
</dbReference>
<evidence type="ECO:0000313" key="1">
    <source>
        <dbReference type="EMBL" id="AZG37176.1"/>
    </source>
</evidence>
<proteinExistence type="predicted"/>